<evidence type="ECO:0000313" key="1">
    <source>
        <dbReference type="EMBL" id="XPM67347.1"/>
    </source>
</evidence>
<organism evidence="1 2">
    <name type="scientific">Desertifilum tharense IPPAS B-1220</name>
    <dbReference type="NCBI Taxonomy" id="1781255"/>
    <lineage>
        <taxon>Bacteria</taxon>
        <taxon>Bacillati</taxon>
        <taxon>Cyanobacteriota</taxon>
        <taxon>Cyanophyceae</taxon>
        <taxon>Desertifilales</taxon>
        <taxon>Desertifilaceae</taxon>
        <taxon>Desertifilum</taxon>
    </lineage>
</organism>
<dbReference type="Proteomes" id="UP000095472">
    <property type="component" value="Chromosome"/>
</dbReference>
<accession>A0ACD5H2I1</accession>
<sequence>MIKPFSTLKRYLGQWTYPLISVIVAIGILVSVPVPGSAFSLFDLIFQGIQVVQLSNLSDRQEVALGGQINQQLVNREVRLYRNRDVVEYIDEIGQRIAQESPRPPGNDFRYTFQVVQDDSINAFATMGGYVYLHTGLIRAADNEAQLASVIAHEVGHITEKHALKQMRQMAIAQGLASAAGLSRNVLVGLGVELALRRPNSRQAEFDTDRVGLVTLGQAGYPQVAMIEFMEKLLSRGGVPTVLSTHPGTQDRIAALQSQLDPQLADYGDGTDPTDYQINIQYHFTIGFGFGLHPRLRLQERVERPKGD</sequence>
<name>A0ACD5H2I1_9CYAN</name>
<dbReference type="EMBL" id="CP182909">
    <property type="protein sequence ID" value="XPM67347.1"/>
    <property type="molecule type" value="Genomic_DNA"/>
</dbReference>
<gene>
    <name evidence="1" type="ORF">BH720_032070</name>
</gene>
<evidence type="ECO:0000313" key="2">
    <source>
        <dbReference type="Proteomes" id="UP000095472"/>
    </source>
</evidence>
<reference evidence="1 2" key="1">
    <citation type="journal article" date="2016" name="Genome Announc.">
        <title>Draft Genome Sequence of the Thermotolerant Cyanobacterium Desertifilum sp. IPPAS B-1220.</title>
        <authorList>
            <person name="Mironov K.S."/>
            <person name="Sinetova M.A."/>
            <person name="Bolatkhan K."/>
            <person name="Zayadan B.K."/>
            <person name="Ustinova V.V."/>
            <person name="Kupriyanova E.V."/>
            <person name="Skrypnik A.N."/>
            <person name="Gogoleva N.E."/>
            <person name="Gogolev Y.V."/>
            <person name="Los D.A."/>
        </authorList>
    </citation>
    <scope>NUCLEOTIDE SEQUENCE [LARGE SCALE GENOMIC DNA]</scope>
    <source>
        <strain evidence="1 2">IPPAS B-1220</strain>
    </source>
</reference>
<proteinExistence type="predicted"/>
<protein>
    <submittedName>
        <fullName evidence="1">M48 family metallopeptidase</fullName>
    </submittedName>
</protein>
<keyword evidence="2" id="KW-1185">Reference proteome</keyword>